<keyword evidence="4" id="KW-0694">RNA-binding</keyword>
<dbReference type="FunFam" id="1.10.1410.20:FF:000001">
    <property type="entry name" value="2'-5'-oligoadenylate synthetase 1"/>
    <property type="match status" value="1"/>
</dbReference>
<dbReference type="GO" id="GO:0051607">
    <property type="term" value="P:defense response to virus"/>
    <property type="evidence" value="ECO:0007669"/>
    <property type="project" value="UniProtKB-KW"/>
</dbReference>
<dbReference type="Gene3D" id="3.30.460.10">
    <property type="entry name" value="Beta Polymerase, domain 2"/>
    <property type="match status" value="1"/>
</dbReference>
<dbReference type="eggNOG" id="ENOG502S649">
    <property type="taxonomic scope" value="Eukaryota"/>
</dbReference>
<dbReference type="STRING" id="10029.G3IE63"/>
<evidence type="ECO:0000259" key="6">
    <source>
        <dbReference type="Pfam" id="PF01909"/>
    </source>
</evidence>
<organism evidence="8 9">
    <name type="scientific">Cricetulus griseus</name>
    <name type="common">Chinese hamster</name>
    <name type="synonym">Cricetulus barabensis griseus</name>
    <dbReference type="NCBI Taxonomy" id="10029"/>
    <lineage>
        <taxon>Eukaryota</taxon>
        <taxon>Metazoa</taxon>
        <taxon>Chordata</taxon>
        <taxon>Craniata</taxon>
        <taxon>Vertebrata</taxon>
        <taxon>Euteleostomi</taxon>
        <taxon>Mammalia</taxon>
        <taxon>Eutheria</taxon>
        <taxon>Euarchontoglires</taxon>
        <taxon>Glires</taxon>
        <taxon>Rodentia</taxon>
        <taxon>Myomorpha</taxon>
        <taxon>Muroidea</taxon>
        <taxon>Cricetidae</taxon>
        <taxon>Cricetinae</taxon>
        <taxon>Cricetulus</taxon>
    </lineage>
</organism>
<dbReference type="GO" id="GO:0001730">
    <property type="term" value="F:2'-5'-oligoadenylate synthetase activity"/>
    <property type="evidence" value="ECO:0007669"/>
    <property type="project" value="TreeGrafter"/>
</dbReference>
<keyword evidence="2" id="KW-0399">Innate immunity</keyword>
<dbReference type="Pfam" id="PF10421">
    <property type="entry name" value="OAS1_C"/>
    <property type="match status" value="2"/>
</dbReference>
<evidence type="ECO:0000259" key="7">
    <source>
        <dbReference type="Pfam" id="PF10421"/>
    </source>
</evidence>
<evidence type="ECO:0000256" key="2">
    <source>
        <dbReference type="ARBA" id="ARBA00022588"/>
    </source>
</evidence>
<keyword evidence="5" id="KW-0051">Antiviral defense</keyword>
<feature type="domain" description="2'-5'-oligoadenylate synthetase 1" evidence="7">
    <location>
        <begin position="6"/>
        <end position="122"/>
    </location>
</feature>
<dbReference type="SUPFAM" id="SSF81301">
    <property type="entry name" value="Nucleotidyltransferase"/>
    <property type="match status" value="1"/>
</dbReference>
<gene>
    <name evidence="8" type="ORF">I79_022005</name>
</gene>
<dbReference type="GO" id="GO:0005654">
    <property type="term" value="C:nucleoplasm"/>
    <property type="evidence" value="ECO:0007669"/>
    <property type="project" value="TreeGrafter"/>
</dbReference>
<dbReference type="FunCoup" id="G3IE63">
    <property type="interactions" value="302"/>
</dbReference>
<dbReference type="GO" id="GO:0045071">
    <property type="term" value="P:negative regulation of viral genome replication"/>
    <property type="evidence" value="ECO:0007669"/>
    <property type="project" value="TreeGrafter"/>
</dbReference>
<dbReference type="Gene3D" id="1.10.1410.20">
    <property type="entry name" value="2'-5'-oligoadenylate synthetase 1, domain 2"/>
    <property type="match status" value="1"/>
</dbReference>
<evidence type="ECO:0000256" key="3">
    <source>
        <dbReference type="ARBA" id="ARBA00022859"/>
    </source>
</evidence>
<dbReference type="GO" id="GO:0016020">
    <property type="term" value="C:membrane"/>
    <property type="evidence" value="ECO:0007669"/>
    <property type="project" value="TreeGrafter"/>
</dbReference>
<comment type="similarity">
    <text evidence="1">Belongs to the 2-5A synthase family.</text>
</comment>
<evidence type="ECO:0000256" key="1">
    <source>
        <dbReference type="ARBA" id="ARBA00009526"/>
    </source>
</evidence>
<dbReference type="Pfam" id="PF01909">
    <property type="entry name" value="NTP_transf_2"/>
    <property type="match status" value="1"/>
</dbReference>
<feature type="domain" description="Polymerase nucleotidyl transferase" evidence="6">
    <location>
        <begin position="150"/>
        <end position="221"/>
    </location>
</feature>
<evidence type="ECO:0000313" key="9">
    <source>
        <dbReference type="Proteomes" id="UP000001075"/>
    </source>
</evidence>
<evidence type="ECO:0000256" key="5">
    <source>
        <dbReference type="ARBA" id="ARBA00023118"/>
    </source>
</evidence>
<dbReference type="GO" id="GO:0045087">
    <property type="term" value="P:innate immune response"/>
    <property type="evidence" value="ECO:0007669"/>
    <property type="project" value="UniProtKB-KW"/>
</dbReference>
<dbReference type="PANTHER" id="PTHR11258">
    <property type="entry name" value="2-5 OLIGOADENYLATE SYNTHETASE"/>
    <property type="match status" value="1"/>
</dbReference>
<evidence type="ECO:0000313" key="8">
    <source>
        <dbReference type="EMBL" id="EGW13233.1"/>
    </source>
</evidence>
<dbReference type="InterPro" id="IPR002934">
    <property type="entry name" value="Polymerase_NTP_transf_dom"/>
</dbReference>
<protein>
    <submittedName>
        <fullName evidence="8">2'-5'-oligoadenylate synthetase 2</fullName>
    </submittedName>
</protein>
<dbReference type="AlphaFoldDB" id="G3IE63"/>
<reference evidence="9" key="1">
    <citation type="journal article" date="2011" name="Nat. Biotechnol.">
        <title>The genomic sequence of the Chinese hamster ovary (CHO)-K1 cell line.</title>
        <authorList>
            <person name="Xu X."/>
            <person name="Nagarajan H."/>
            <person name="Lewis N.E."/>
            <person name="Pan S."/>
            <person name="Cai Z."/>
            <person name="Liu X."/>
            <person name="Chen W."/>
            <person name="Xie M."/>
            <person name="Wang W."/>
            <person name="Hammond S."/>
            <person name="Andersen M.R."/>
            <person name="Neff N."/>
            <person name="Passarelli B."/>
            <person name="Koh W."/>
            <person name="Fan H.C."/>
            <person name="Wang J."/>
            <person name="Gui Y."/>
            <person name="Lee K.H."/>
            <person name="Betenbaugh M.J."/>
            <person name="Quake S.R."/>
            <person name="Famili I."/>
            <person name="Palsson B.O."/>
            <person name="Wang J."/>
        </authorList>
    </citation>
    <scope>NUCLEOTIDE SEQUENCE [LARGE SCALE GENOMIC DNA]</scope>
    <source>
        <strain evidence="9">CHO K1 cell line</strain>
    </source>
</reference>
<dbReference type="CDD" id="cd05400">
    <property type="entry name" value="NT_2-5OAS_ClassI-CCAase"/>
    <property type="match status" value="1"/>
</dbReference>
<dbReference type="InterPro" id="IPR018952">
    <property type="entry name" value="2-5-oligoAdlate_synth_1_dom2/C"/>
</dbReference>
<dbReference type="InParanoid" id="G3IE63"/>
<keyword evidence="3" id="KW-0391">Immunity</keyword>
<dbReference type="PANTHER" id="PTHR11258:SF3">
    <property type="entry name" value="2'-5'-OLIGOADENYLATE SYNTHASE 2"/>
    <property type="match status" value="1"/>
</dbReference>
<accession>G3IE63</accession>
<dbReference type="GO" id="GO:0005829">
    <property type="term" value="C:cytosol"/>
    <property type="evidence" value="ECO:0007669"/>
    <property type="project" value="TreeGrafter"/>
</dbReference>
<dbReference type="PROSITE" id="PS50152">
    <property type="entry name" value="25A_SYNTH_3"/>
    <property type="match status" value="1"/>
</dbReference>
<dbReference type="GO" id="GO:0003725">
    <property type="term" value="F:double-stranded RNA binding"/>
    <property type="evidence" value="ECO:0007669"/>
    <property type="project" value="TreeGrafter"/>
</dbReference>
<dbReference type="Proteomes" id="UP000001075">
    <property type="component" value="Unassembled WGS sequence"/>
</dbReference>
<dbReference type="InterPro" id="IPR043519">
    <property type="entry name" value="NT_sf"/>
</dbReference>
<dbReference type="EMBL" id="JH002139">
    <property type="protein sequence ID" value="EGW13233.1"/>
    <property type="molecule type" value="Genomic_DNA"/>
</dbReference>
<dbReference type="SUPFAM" id="SSF81631">
    <property type="entry name" value="PAP/OAS1 substrate-binding domain"/>
    <property type="match status" value="2"/>
</dbReference>
<feature type="domain" description="2'-5'-oligoadenylate synthetase 1" evidence="7">
    <location>
        <begin position="274"/>
        <end position="410"/>
    </location>
</feature>
<evidence type="ECO:0000256" key="4">
    <source>
        <dbReference type="ARBA" id="ARBA00022884"/>
    </source>
</evidence>
<proteinExistence type="inferred from homology"/>
<dbReference type="InterPro" id="IPR006116">
    <property type="entry name" value="NT_2-5OAS_ClassI-CCAase"/>
</dbReference>
<dbReference type="FunFam" id="3.30.460.10:FF:000007">
    <property type="entry name" value="2'-5'-oligoadenylate synthetase 1"/>
    <property type="match status" value="1"/>
</dbReference>
<name>G3IE63_CRIGR</name>
<sequence>MDQVRAAPGEFSVCFTTLQEQFFKRYPRRVKDLILLVKHWYQECRKRMTSPSLQLLYALELLTVYAWEQGCQTEDFNIAEGIRTVLGLIKQSSKLCVYWTVNYNFENETVRNTLLCQLRTQSHLLDTFIKDFLQPDETFLNQIKKAVDIICTFLKENCFRHSSTKVLKTVKGGSTAKGTALKYGSDADIVVFLSSLESYESQKQERPQFVQEIRRQLEAFQQTQKLEVKFEVSKWKAPRVLSFTLKSRNLNESVNFDVLPAYDALGQLYSGFTSRPKAYKELIELYRSSDISGGEFSTCFTELQRNFIEPRPTKLKSLIRLVKHWYKQYERKMKSKASLPPKYALELLVMYAWEHGSGLEDFDTAEGFRTVLDLVIKYPQLCIFWMVNYNFNEEPMRTFLLTQIRKKRCLCPSLPASQPPTLL</sequence>